<dbReference type="InterPro" id="IPR050730">
    <property type="entry name" value="UBX_domain-protein"/>
</dbReference>
<evidence type="ECO:0000313" key="3">
    <source>
        <dbReference type="Proteomes" id="UP001177140"/>
    </source>
</evidence>
<keyword evidence="3" id="KW-1185">Reference proteome</keyword>
<feature type="non-terminal residue" evidence="2">
    <location>
        <position position="1"/>
    </location>
</feature>
<name>A0AA41V984_PAPNU</name>
<feature type="compositionally biased region" description="Polar residues" evidence="1">
    <location>
        <begin position="66"/>
        <end position="79"/>
    </location>
</feature>
<dbReference type="SUPFAM" id="SSF46934">
    <property type="entry name" value="UBA-like"/>
    <property type="match status" value="1"/>
</dbReference>
<dbReference type="PANTHER" id="PTHR23322">
    <property type="entry name" value="FAS-ASSOCIATED PROTEIN"/>
    <property type="match status" value="1"/>
</dbReference>
<dbReference type="AlphaFoldDB" id="A0AA41V984"/>
<accession>A0AA41V984</accession>
<reference evidence="2" key="1">
    <citation type="submission" date="2022-03" db="EMBL/GenBank/DDBJ databases">
        <title>A functionally conserved STORR gene fusion in Papaver species that diverged 16.8 million years ago.</title>
        <authorList>
            <person name="Catania T."/>
        </authorList>
    </citation>
    <scope>NUCLEOTIDE SEQUENCE</scope>
    <source>
        <strain evidence="2">S-191538</strain>
    </source>
</reference>
<dbReference type="Proteomes" id="UP001177140">
    <property type="component" value="Unassembled WGS sequence"/>
</dbReference>
<sequence>MESVSTAENQSMESGLSPEKQSMVSSFVEIAAGQSVETAKQFLQATNWNLEEALQLFYVGNDNGAFASSSVAPPEQSGSPLADQSPGREKGISSSGQDNGSEEVRAPLPVKRDVLYDDPLLYRAVRMGHPPHEASSMVAFRNFNEEMKRPGVWEPEQGATSTVDSPRDNLASLYRPPFHLMYQGPFDK</sequence>
<dbReference type="PANTHER" id="PTHR23322:SF6">
    <property type="entry name" value="UBX DOMAIN-CONTAINING PROTEIN 7"/>
    <property type="match status" value="1"/>
</dbReference>
<comment type="caution">
    <text evidence="2">The sequence shown here is derived from an EMBL/GenBank/DDBJ whole genome shotgun (WGS) entry which is preliminary data.</text>
</comment>
<dbReference type="EMBL" id="JAJJMA010087862">
    <property type="protein sequence ID" value="MCL7029208.1"/>
    <property type="molecule type" value="Genomic_DNA"/>
</dbReference>
<evidence type="ECO:0000313" key="2">
    <source>
        <dbReference type="EMBL" id="MCL7029208.1"/>
    </source>
</evidence>
<proteinExistence type="predicted"/>
<dbReference type="GO" id="GO:0005634">
    <property type="term" value="C:nucleus"/>
    <property type="evidence" value="ECO:0007669"/>
    <property type="project" value="TreeGrafter"/>
</dbReference>
<dbReference type="GO" id="GO:0043161">
    <property type="term" value="P:proteasome-mediated ubiquitin-dependent protein catabolic process"/>
    <property type="evidence" value="ECO:0007669"/>
    <property type="project" value="TreeGrafter"/>
</dbReference>
<feature type="region of interest" description="Disordered" evidence="1">
    <location>
        <begin position="65"/>
        <end position="110"/>
    </location>
</feature>
<evidence type="ECO:0000256" key="1">
    <source>
        <dbReference type="SAM" id="MobiDB-lite"/>
    </source>
</evidence>
<feature type="region of interest" description="Disordered" evidence="1">
    <location>
        <begin position="151"/>
        <end position="170"/>
    </location>
</feature>
<dbReference type="GO" id="GO:0043130">
    <property type="term" value="F:ubiquitin binding"/>
    <property type="evidence" value="ECO:0007669"/>
    <property type="project" value="TreeGrafter"/>
</dbReference>
<gene>
    <name evidence="2" type="ORF">MKW94_025335</name>
</gene>
<organism evidence="2 3">
    <name type="scientific">Papaver nudicaule</name>
    <name type="common">Iceland poppy</name>
    <dbReference type="NCBI Taxonomy" id="74823"/>
    <lineage>
        <taxon>Eukaryota</taxon>
        <taxon>Viridiplantae</taxon>
        <taxon>Streptophyta</taxon>
        <taxon>Embryophyta</taxon>
        <taxon>Tracheophyta</taxon>
        <taxon>Spermatophyta</taxon>
        <taxon>Magnoliopsida</taxon>
        <taxon>Ranunculales</taxon>
        <taxon>Papaveraceae</taxon>
        <taxon>Papaveroideae</taxon>
        <taxon>Papaver</taxon>
    </lineage>
</organism>
<feature type="region of interest" description="Disordered" evidence="1">
    <location>
        <begin position="1"/>
        <end position="20"/>
    </location>
</feature>
<dbReference type="Gene3D" id="1.10.8.10">
    <property type="entry name" value="DNA helicase RuvA subunit, C-terminal domain"/>
    <property type="match status" value="1"/>
</dbReference>
<dbReference type="InterPro" id="IPR009060">
    <property type="entry name" value="UBA-like_sf"/>
</dbReference>
<dbReference type="CDD" id="cd14273">
    <property type="entry name" value="UBA_TAP-C_like"/>
    <property type="match status" value="1"/>
</dbReference>
<dbReference type="Pfam" id="PF14555">
    <property type="entry name" value="UBA_4"/>
    <property type="match status" value="1"/>
</dbReference>
<protein>
    <submittedName>
        <fullName evidence="2">Uncharacterized protein</fullName>
    </submittedName>
</protein>